<reference evidence="3 4" key="1">
    <citation type="submission" date="2019-03" db="EMBL/GenBank/DDBJ databases">
        <title>Deep-cultivation of Planctomycetes and their phenomic and genomic characterization uncovers novel biology.</title>
        <authorList>
            <person name="Wiegand S."/>
            <person name="Jogler M."/>
            <person name="Boedeker C."/>
            <person name="Pinto D."/>
            <person name="Vollmers J."/>
            <person name="Rivas-Marin E."/>
            <person name="Kohn T."/>
            <person name="Peeters S.H."/>
            <person name="Heuer A."/>
            <person name="Rast P."/>
            <person name="Oberbeckmann S."/>
            <person name="Bunk B."/>
            <person name="Jeske O."/>
            <person name="Meyerdierks A."/>
            <person name="Storesund J.E."/>
            <person name="Kallscheuer N."/>
            <person name="Luecker S."/>
            <person name="Lage O.M."/>
            <person name="Pohl T."/>
            <person name="Merkel B.J."/>
            <person name="Hornburger P."/>
            <person name="Mueller R.-W."/>
            <person name="Bruemmer F."/>
            <person name="Labrenz M."/>
            <person name="Spormann A.M."/>
            <person name="Op den Camp H."/>
            <person name="Overmann J."/>
            <person name="Amann R."/>
            <person name="Jetten M.S.M."/>
            <person name="Mascher T."/>
            <person name="Medema M.H."/>
            <person name="Devos D.P."/>
            <person name="Kaster A.-K."/>
            <person name="Ovreas L."/>
            <person name="Rohde M."/>
            <person name="Galperin M.Y."/>
            <person name="Jogler C."/>
        </authorList>
    </citation>
    <scope>NUCLEOTIDE SEQUENCE [LARGE SCALE GENOMIC DNA]</scope>
    <source>
        <strain evidence="3 4">V144</strain>
    </source>
</reference>
<dbReference type="PANTHER" id="PTHR30093:SF2">
    <property type="entry name" value="TYPE II SECRETION SYSTEM PROTEIN H"/>
    <property type="match status" value="1"/>
</dbReference>
<organism evidence="3 4">
    <name type="scientific">Gimesia aquarii</name>
    <dbReference type="NCBI Taxonomy" id="2527964"/>
    <lineage>
        <taxon>Bacteria</taxon>
        <taxon>Pseudomonadati</taxon>
        <taxon>Planctomycetota</taxon>
        <taxon>Planctomycetia</taxon>
        <taxon>Planctomycetales</taxon>
        <taxon>Planctomycetaceae</taxon>
        <taxon>Gimesia</taxon>
    </lineage>
</organism>
<evidence type="ECO:0000256" key="1">
    <source>
        <dbReference type="SAM" id="Phobius"/>
    </source>
</evidence>
<dbReference type="PROSITE" id="PS00409">
    <property type="entry name" value="PROKAR_NTER_METHYL"/>
    <property type="match status" value="1"/>
</dbReference>
<keyword evidence="1" id="KW-0812">Transmembrane</keyword>
<evidence type="ECO:0000313" key="4">
    <source>
        <dbReference type="Proteomes" id="UP000318704"/>
    </source>
</evidence>
<dbReference type="PANTHER" id="PTHR30093">
    <property type="entry name" value="GENERAL SECRETION PATHWAY PROTEIN G"/>
    <property type="match status" value="1"/>
</dbReference>
<dbReference type="InterPro" id="IPR011453">
    <property type="entry name" value="DUF1559"/>
</dbReference>
<protein>
    <submittedName>
        <fullName evidence="3">Putative major pilin subunit</fullName>
    </submittedName>
</protein>
<keyword evidence="1" id="KW-1133">Transmembrane helix</keyword>
<name>A0A517VSC6_9PLAN</name>
<dbReference type="RefSeq" id="WP_144990732.1">
    <property type="nucleotide sequence ID" value="NZ_CP037920.1"/>
</dbReference>
<dbReference type="Gene3D" id="3.30.700.10">
    <property type="entry name" value="Glycoprotein, Type 4 Pilin"/>
    <property type="match status" value="1"/>
</dbReference>
<dbReference type="NCBIfam" id="TIGR02532">
    <property type="entry name" value="IV_pilin_GFxxxE"/>
    <property type="match status" value="1"/>
</dbReference>
<dbReference type="InterPro" id="IPR012902">
    <property type="entry name" value="N_methyl_site"/>
</dbReference>
<feature type="transmembrane region" description="Helical" evidence="1">
    <location>
        <begin position="12"/>
        <end position="33"/>
    </location>
</feature>
<gene>
    <name evidence="3" type="ORF">V144x_13180</name>
</gene>
<dbReference type="Proteomes" id="UP000318704">
    <property type="component" value="Chromosome"/>
</dbReference>
<dbReference type="InterPro" id="IPR045584">
    <property type="entry name" value="Pilin-like"/>
</dbReference>
<sequence length="309" mass="33605">MSHKPHRHGFTLIELLVVIAIIAILIALLLPAVQQAREAARRSSCKNNLKQIGLALHNYHDAFRTFPPGGITVGNCCGTKSGITWGISILPQLDQASLFQQYNSNVFNEDPPNAAVREQLVVVYNCPSDDNAGKLRQPASGPGSGLQYRMSSYRAVSGKTDTSGWMDNADGSGLPENWRGLLHSIGTNSFTVEKFSTINDGTSNTIVVGEYHTKSQPRRGTFWAYTYTSYNQSSFVAQRRTLLPDYDRCVAIGGAGGSNACKRGWGSMHVGGMQVLLADGSSRFLSENIDLTLFQNLGSISGEEIIGEW</sequence>
<proteinExistence type="predicted"/>
<accession>A0A517VSC6</accession>
<dbReference type="InterPro" id="IPR027558">
    <property type="entry name" value="Pre_pil_HX9DG_C"/>
</dbReference>
<dbReference type="KEGG" id="gaw:V144x_13180"/>
<dbReference type="AlphaFoldDB" id="A0A517VSC6"/>
<dbReference type="NCBIfam" id="TIGR04294">
    <property type="entry name" value="pre_pil_HX9DG"/>
    <property type="match status" value="1"/>
</dbReference>
<evidence type="ECO:0000313" key="3">
    <source>
        <dbReference type="EMBL" id="QDT95870.1"/>
    </source>
</evidence>
<keyword evidence="1" id="KW-0472">Membrane</keyword>
<dbReference type="EMBL" id="CP037920">
    <property type="protein sequence ID" value="QDT95870.1"/>
    <property type="molecule type" value="Genomic_DNA"/>
</dbReference>
<evidence type="ECO:0000259" key="2">
    <source>
        <dbReference type="Pfam" id="PF07596"/>
    </source>
</evidence>
<feature type="domain" description="DUF1559" evidence="2">
    <location>
        <begin position="34"/>
        <end position="291"/>
    </location>
</feature>
<dbReference type="Pfam" id="PF07596">
    <property type="entry name" value="SBP_bac_10"/>
    <property type="match status" value="1"/>
</dbReference>
<dbReference type="SUPFAM" id="SSF54523">
    <property type="entry name" value="Pili subunits"/>
    <property type="match status" value="1"/>
</dbReference>
<dbReference type="Pfam" id="PF07963">
    <property type="entry name" value="N_methyl"/>
    <property type="match status" value="1"/>
</dbReference>